<evidence type="ECO:0000256" key="2">
    <source>
        <dbReference type="ARBA" id="ARBA00006464"/>
    </source>
</evidence>
<feature type="transmembrane region" description="Helical" evidence="7">
    <location>
        <begin position="60"/>
        <end position="80"/>
    </location>
</feature>
<dbReference type="InterPro" id="IPR003362">
    <property type="entry name" value="Bact_transf"/>
</dbReference>
<dbReference type="InterPro" id="IPR017475">
    <property type="entry name" value="EPS_sugar_tfrase"/>
</dbReference>
<evidence type="ECO:0000256" key="7">
    <source>
        <dbReference type="SAM" id="Phobius"/>
    </source>
</evidence>
<comment type="caution">
    <text evidence="9">The sequence shown here is derived from an EMBL/GenBank/DDBJ whole genome shotgun (WGS) entry which is preliminary data.</text>
</comment>
<feature type="domain" description="Bacterial sugar transferase" evidence="8">
    <location>
        <begin position="299"/>
        <end position="487"/>
    </location>
</feature>
<dbReference type="PANTHER" id="PTHR30576:SF10">
    <property type="entry name" value="SLL5057 PROTEIN"/>
    <property type="match status" value="1"/>
</dbReference>
<dbReference type="GO" id="GO:0016020">
    <property type="term" value="C:membrane"/>
    <property type="evidence" value="ECO:0007669"/>
    <property type="project" value="UniProtKB-SubCell"/>
</dbReference>
<feature type="transmembrane region" description="Helical" evidence="7">
    <location>
        <begin position="304"/>
        <end position="325"/>
    </location>
</feature>
<evidence type="ECO:0000256" key="5">
    <source>
        <dbReference type="ARBA" id="ARBA00022989"/>
    </source>
</evidence>
<feature type="transmembrane region" description="Helical" evidence="7">
    <location>
        <begin position="30"/>
        <end position="48"/>
    </location>
</feature>
<dbReference type="NCBIfam" id="TIGR03025">
    <property type="entry name" value="EPS_sugtrans"/>
    <property type="match status" value="1"/>
</dbReference>
<organism evidence="9 10">
    <name type="scientific">Mycolicibacterium mucogenicum</name>
    <name type="common">Mycobacterium mucogenicum</name>
    <dbReference type="NCBI Taxonomy" id="56689"/>
    <lineage>
        <taxon>Bacteria</taxon>
        <taxon>Bacillati</taxon>
        <taxon>Actinomycetota</taxon>
        <taxon>Actinomycetes</taxon>
        <taxon>Mycobacteriales</taxon>
        <taxon>Mycobacteriaceae</taxon>
        <taxon>Mycolicibacterium</taxon>
    </lineage>
</organism>
<evidence type="ECO:0000256" key="1">
    <source>
        <dbReference type="ARBA" id="ARBA00004141"/>
    </source>
</evidence>
<reference evidence="9 10" key="1">
    <citation type="submission" date="2019-01" db="EMBL/GenBank/DDBJ databases">
        <title>High-quality-draft genome sequences of five non-tuberculosis mycobacteriaceae isolated from a nosocomial environment.</title>
        <authorList>
            <person name="Tiago I."/>
            <person name="Alarico S."/>
            <person name="Pereira S.G."/>
            <person name="Coelho C."/>
            <person name="Maranha A."/>
            <person name="Empadinhas N."/>
        </authorList>
    </citation>
    <scope>NUCLEOTIDE SEQUENCE [LARGE SCALE GENOMIC DNA]</scope>
    <source>
        <strain evidence="9 10">24AIII</strain>
    </source>
</reference>
<evidence type="ECO:0000256" key="3">
    <source>
        <dbReference type="ARBA" id="ARBA00022679"/>
    </source>
</evidence>
<feature type="transmembrane region" description="Helical" evidence="7">
    <location>
        <begin position="100"/>
        <end position="119"/>
    </location>
</feature>
<name>A0A4R5WNC9_MYCMU</name>
<dbReference type="AlphaFoldDB" id="A0A4R5WNC9"/>
<dbReference type="PANTHER" id="PTHR30576">
    <property type="entry name" value="COLANIC BIOSYNTHESIS UDP-GLUCOSE LIPID CARRIER TRANSFERASE"/>
    <property type="match status" value="1"/>
</dbReference>
<comment type="subcellular location">
    <subcellularLocation>
        <location evidence="1">Membrane</location>
        <topology evidence="1">Multi-pass membrane protein</topology>
    </subcellularLocation>
</comment>
<dbReference type="Pfam" id="PF02397">
    <property type="entry name" value="Bac_transf"/>
    <property type="match status" value="1"/>
</dbReference>
<evidence type="ECO:0000256" key="4">
    <source>
        <dbReference type="ARBA" id="ARBA00022692"/>
    </source>
</evidence>
<sequence>MELPMTLSTFGLTRLSNSRTVWQPHYARRVLITDAVAIVLAMLFAQWVRFGGAGYGPSASVLYTGYSLLLAGLWLGVLALHHARSAPILGCGIEEYRRVVAASFWTFGVIAIVALLARLEIARGYLALAFPLGTLGLLMGRVLWRRRVRSRRHAGECLTSVLAIGDRDAIAVLATELMNDPGDGYVVVGAGIPGDPDARGDVIMVGDRAIPIFGDENDALGALGDRCAADTVALTDAEHFGVAGIQRLTWRLEASDVDLVVSPGLLDVAGARLAMRPVAGMPLLHVEKPQYHGAKSFLKKAFDFGFALAALIGTAPLLVLAAIAIKMTSRGPVFYRSERIGLDGEPFTMIKFRSMVVDAEQRLDELLPSNEMAGGVMFKMREDPRVTLVGKVLRRYSIDELPQFINVLKQDMSVVGPRPPLRREVETYNGDIRRKLLVKPGVTGLWQISGRSDLTWDKAVRLDLSYVDNWSMLTDVGIILKTISVVARGDGAY</sequence>
<keyword evidence="5 7" id="KW-1133">Transmembrane helix</keyword>
<comment type="similarity">
    <text evidence="2">Belongs to the bacterial sugar transferase family.</text>
</comment>
<gene>
    <name evidence="9" type="ORF">EUA03_05045</name>
</gene>
<dbReference type="GO" id="GO:0016780">
    <property type="term" value="F:phosphotransferase activity, for other substituted phosphate groups"/>
    <property type="evidence" value="ECO:0007669"/>
    <property type="project" value="TreeGrafter"/>
</dbReference>
<protein>
    <submittedName>
        <fullName evidence="9">Sugar transferase</fullName>
    </submittedName>
</protein>
<proteinExistence type="inferred from homology"/>
<feature type="transmembrane region" description="Helical" evidence="7">
    <location>
        <begin position="125"/>
        <end position="144"/>
    </location>
</feature>
<evidence type="ECO:0000313" key="9">
    <source>
        <dbReference type="EMBL" id="TDK92490.1"/>
    </source>
</evidence>
<evidence type="ECO:0000259" key="8">
    <source>
        <dbReference type="Pfam" id="PF02397"/>
    </source>
</evidence>
<evidence type="ECO:0000256" key="6">
    <source>
        <dbReference type="ARBA" id="ARBA00023136"/>
    </source>
</evidence>
<accession>A0A4R5WNC9</accession>
<keyword evidence="4 7" id="KW-0812">Transmembrane</keyword>
<evidence type="ECO:0000313" key="10">
    <source>
        <dbReference type="Proteomes" id="UP000294929"/>
    </source>
</evidence>
<dbReference type="EMBL" id="SDLO01000003">
    <property type="protein sequence ID" value="TDK92490.1"/>
    <property type="molecule type" value="Genomic_DNA"/>
</dbReference>
<keyword evidence="6 7" id="KW-0472">Membrane</keyword>
<dbReference type="Proteomes" id="UP000294929">
    <property type="component" value="Unassembled WGS sequence"/>
</dbReference>
<keyword evidence="3 9" id="KW-0808">Transferase</keyword>